<dbReference type="EMBL" id="BART01034512">
    <property type="protein sequence ID" value="GAH17732.1"/>
    <property type="molecule type" value="Genomic_DNA"/>
</dbReference>
<dbReference type="AlphaFoldDB" id="X1DBY2"/>
<evidence type="ECO:0000313" key="1">
    <source>
        <dbReference type="EMBL" id="GAH17732.1"/>
    </source>
</evidence>
<proteinExistence type="predicted"/>
<accession>X1DBY2</accession>
<protein>
    <submittedName>
        <fullName evidence="1">Uncharacterized protein</fullName>
    </submittedName>
</protein>
<sequence>MPLSPEEVIELAKATGEIRFDNKLCKEAGLEDIDKAKVKWFLKKATIEKNFDVDPETSTKEVLENVGISQG</sequence>
<name>X1DBY2_9ZZZZ</name>
<organism evidence="1">
    <name type="scientific">marine sediment metagenome</name>
    <dbReference type="NCBI Taxonomy" id="412755"/>
    <lineage>
        <taxon>unclassified sequences</taxon>
        <taxon>metagenomes</taxon>
        <taxon>ecological metagenomes</taxon>
    </lineage>
</organism>
<reference evidence="1" key="1">
    <citation type="journal article" date="2014" name="Front. Microbiol.">
        <title>High frequency of phylogenetically diverse reductive dehalogenase-homologous genes in deep subseafloor sedimentary metagenomes.</title>
        <authorList>
            <person name="Kawai M."/>
            <person name="Futagami T."/>
            <person name="Toyoda A."/>
            <person name="Takaki Y."/>
            <person name="Nishi S."/>
            <person name="Hori S."/>
            <person name="Arai W."/>
            <person name="Tsubouchi T."/>
            <person name="Morono Y."/>
            <person name="Uchiyama I."/>
            <person name="Ito T."/>
            <person name="Fujiyama A."/>
            <person name="Inagaki F."/>
            <person name="Takami H."/>
        </authorList>
    </citation>
    <scope>NUCLEOTIDE SEQUENCE</scope>
    <source>
        <strain evidence="1">Expedition CK06-06</strain>
    </source>
</reference>
<gene>
    <name evidence="1" type="ORF">S01H4_58965</name>
</gene>
<comment type="caution">
    <text evidence="1">The sequence shown here is derived from an EMBL/GenBank/DDBJ whole genome shotgun (WGS) entry which is preliminary data.</text>
</comment>